<sequence>MATSFGRCRCSHFFVKIYKNFQKNNFFVKKSKNFLPFRFFYVYLNVCSKSGKHI</sequence>
<proteinExistence type="predicted"/>
<evidence type="ECO:0000313" key="1">
    <source>
        <dbReference type="EMBL" id="AGS52420.1"/>
    </source>
</evidence>
<accession>A0A806KHY6</accession>
<protein>
    <submittedName>
        <fullName evidence="1">Uncharacterized protein</fullName>
    </submittedName>
</protein>
<dbReference type="EMBL" id="JQ844192">
    <property type="protein sequence ID" value="AGS52420.1"/>
    <property type="molecule type" value="Genomic_DNA"/>
</dbReference>
<organism evidence="1">
    <name type="scientific">uncultured bacterium contig00085</name>
    <dbReference type="NCBI Taxonomy" id="1181558"/>
    <lineage>
        <taxon>Bacteria</taxon>
        <taxon>environmental samples</taxon>
    </lineage>
</organism>
<name>A0A806KHY6_9BACT</name>
<reference evidence="1" key="1">
    <citation type="submission" date="2012-03" db="EMBL/GenBank/DDBJ databases">
        <title>Functional metagenomics reveals considerable lignocellulase gene clusters in the gut microbiome of a wood-feeding higher termite.</title>
        <authorList>
            <person name="Liu N."/>
        </authorList>
    </citation>
    <scope>NUCLEOTIDE SEQUENCE</scope>
</reference>
<dbReference type="AlphaFoldDB" id="A0A806KHY6"/>